<dbReference type="EMBL" id="CAJHUC010003057">
    <property type="protein sequence ID" value="CAD7705227.1"/>
    <property type="molecule type" value="Genomic_DNA"/>
</dbReference>
<gene>
    <name evidence="2" type="ORF">OSTQU699_LOCUS10582</name>
</gene>
<feature type="compositionally biased region" description="Basic and acidic residues" evidence="1">
    <location>
        <begin position="13"/>
        <end position="23"/>
    </location>
</feature>
<proteinExistence type="predicted"/>
<feature type="region of interest" description="Disordered" evidence="1">
    <location>
        <begin position="237"/>
        <end position="269"/>
    </location>
</feature>
<evidence type="ECO:0000313" key="2">
    <source>
        <dbReference type="EMBL" id="CAD7705227.1"/>
    </source>
</evidence>
<reference evidence="2" key="1">
    <citation type="submission" date="2020-12" db="EMBL/GenBank/DDBJ databases">
        <authorList>
            <person name="Iha C."/>
        </authorList>
    </citation>
    <scope>NUCLEOTIDE SEQUENCE</scope>
</reference>
<comment type="caution">
    <text evidence="2">The sequence shown here is derived from an EMBL/GenBank/DDBJ whole genome shotgun (WGS) entry which is preliminary data.</text>
</comment>
<name>A0A8S1JFK7_9CHLO</name>
<sequence length="403" mass="45054">MQVPILQTQSTRVIKESKQQEKKRPNRCNAGGAACPHPEELAQVAPQELFAEQLQLPQDFCQDMEKYNKLLVDNFGDADCFGSNKSFLHVEELEAAQQQFMANLEALPTSSTNRPNPGGTVGKKLRAAALVKAEEWLLQPPPNAPQGAVKALWKEVVDELRFLSADWKCSEEDAIHWRNRFLRAILAGHKRCNLKAPVQVDVPQNPNCQGPELWLPAECWKAAAHVIGGEWPCDEAASNLDSPSTSPKERQSLSRSSIQRGGRAATHCTHQARPSTFVPKGTMRCCEDDRDRTRDICTSELAPKPAGPTPPIIMLQPFSATPYLLTEWWFYPIKRSPILLVDLGRNSSRLSPSAESRTYIHVVWVIYRLSKAFRLAVNKLVMNIALSQADVPAYALAALRRKY</sequence>
<dbReference type="Proteomes" id="UP000708148">
    <property type="component" value="Unassembled WGS sequence"/>
</dbReference>
<keyword evidence="3" id="KW-1185">Reference proteome</keyword>
<evidence type="ECO:0000256" key="1">
    <source>
        <dbReference type="SAM" id="MobiDB-lite"/>
    </source>
</evidence>
<organism evidence="2 3">
    <name type="scientific">Ostreobium quekettii</name>
    <dbReference type="NCBI Taxonomy" id="121088"/>
    <lineage>
        <taxon>Eukaryota</taxon>
        <taxon>Viridiplantae</taxon>
        <taxon>Chlorophyta</taxon>
        <taxon>core chlorophytes</taxon>
        <taxon>Ulvophyceae</taxon>
        <taxon>TCBD clade</taxon>
        <taxon>Bryopsidales</taxon>
        <taxon>Ostreobineae</taxon>
        <taxon>Ostreobiaceae</taxon>
        <taxon>Ostreobium</taxon>
    </lineage>
</organism>
<evidence type="ECO:0000313" key="3">
    <source>
        <dbReference type="Proteomes" id="UP000708148"/>
    </source>
</evidence>
<dbReference type="AlphaFoldDB" id="A0A8S1JFK7"/>
<accession>A0A8S1JFK7</accession>
<feature type="region of interest" description="Disordered" evidence="1">
    <location>
        <begin position="9"/>
        <end position="34"/>
    </location>
</feature>
<protein>
    <submittedName>
        <fullName evidence="2">Uncharacterized protein</fullName>
    </submittedName>
</protein>